<keyword evidence="2" id="KW-1185">Reference proteome</keyword>
<organism evidence="1 2">
    <name type="scientific">Rhodococcus zopfii</name>
    <dbReference type="NCBI Taxonomy" id="43772"/>
    <lineage>
        <taxon>Bacteria</taxon>
        <taxon>Bacillati</taxon>
        <taxon>Actinomycetota</taxon>
        <taxon>Actinomycetes</taxon>
        <taxon>Mycobacteriales</taxon>
        <taxon>Nocardiaceae</taxon>
        <taxon>Rhodococcus</taxon>
    </lineage>
</organism>
<accession>A0ABU3WVT0</accession>
<dbReference type="Proteomes" id="UP001275440">
    <property type="component" value="Unassembled WGS sequence"/>
</dbReference>
<name>A0ABU3WVT0_9NOCA</name>
<dbReference type="Gene3D" id="2.50.20.20">
    <property type="match status" value="1"/>
</dbReference>
<sequence>MLQRRRRHVDRHGCGRRLYTSAETALDKVRAAFEITAGQEVQRGEIAAQGTTITTTIDTAHDIILGQVPNSPRGPIQVLFEGDDLFMQFTDVPDAGASSVEPDVWYRVDVASDETGQMFLIRDLVRDRQQGSALLAEFTIDAEEKGTDSVDAVDVTRFSATLDVAAYADALLATFSDSLPTGPGTPSAEEMRRIMIEQTPPSIELWIDDKGRIVREVFAGNDTTTSYDIDFVVPEFDRANAPLAPIA</sequence>
<gene>
    <name evidence="1" type="ORF">F8M49_26750</name>
</gene>
<evidence type="ECO:0000313" key="2">
    <source>
        <dbReference type="Proteomes" id="UP001275440"/>
    </source>
</evidence>
<evidence type="ECO:0000313" key="1">
    <source>
        <dbReference type="EMBL" id="MDV2478101.1"/>
    </source>
</evidence>
<dbReference type="EMBL" id="WBMO01000005">
    <property type="protein sequence ID" value="MDV2478101.1"/>
    <property type="molecule type" value="Genomic_DNA"/>
</dbReference>
<protein>
    <recommendedName>
        <fullName evidence="3">LppX_LprAFG lipoprotein</fullName>
    </recommendedName>
</protein>
<evidence type="ECO:0008006" key="3">
    <source>
        <dbReference type="Google" id="ProtNLM"/>
    </source>
</evidence>
<proteinExistence type="predicted"/>
<comment type="caution">
    <text evidence="1">The sequence shown here is derived from an EMBL/GenBank/DDBJ whole genome shotgun (WGS) entry which is preliminary data.</text>
</comment>
<reference evidence="1 2" key="1">
    <citation type="submission" date="2019-10" db="EMBL/GenBank/DDBJ databases">
        <title>Draft Genome Assembly of Rhodococcus zopfii DSM44189.</title>
        <authorList>
            <person name="Sutton J.M."/>
            <person name="Akob D.M."/>
            <person name="Bushman T.J."/>
        </authorList>
    </citation>
    <scope>NUCLEOTIDE SEQUENCE [LARGE SCALE GENOMIC DNA]</scope>
    <source>
        <strain evidence="1 2">DSM 44189</strain>
    </source>
</reference>